<dbReference type="AlphaFoldDB" id="E3HAA1"/>
<feature type="binding site" evidence="5">
    <location>
        <position position="228"/>
    </location>
    <ligand>
        <name>dimethylallyl diphosphate</name>
        <dbReference type="ChEBI" id="CHEBI:57623"/>
    </ligand>
</feature>
<comment type="function">
    <text evidence="5">Catalyzes the conversion of 1-hydroxy-2-methyl-2-(E)-butenyl 4-diphosphate (HMBPP) into a mixture of isopentenyl diphosphate (IPP) and dimethylallyl diphosphate (DMAPP). Acts in the terminal step of the DOXP/MEP pathway for isoprenoid precursor biosynthesis.</text>
</comment>
<dbReference type="GO" id="GO:0016114">
    <property type="term" value="P:terpenoid biosynthetic process"/>
    <property type="evidence" value="ECO:0007669"/>
    <property type="project" value="UniProtKB-UniRule"/>
</dbReference>
<gene>
    <name evidence="5" type="primary">ispH</name>
    <name evidence="6" type="ordered locus">Ilyop_1735</name>
</gene>
<comment type="catalytic activity">
    <reaction evidence="5">
        <text>dimethylallyl diphosphate + 2 oxidized [2Fe-2S]-[ferredoxin] + H2O = (2E)-4-hydroxy-3-methylbut-2-enyl diphosphate + 2 reduced [2Fe-2S]-[ferredoxin] + 2 H(+)</text>
        <dbReference type="Rhea" id="RHEA:24825"/>
        <dbReference type="Rhea" id="RHEA-COMP:10000"/>
        <dbReference type="Rhea" id="RHEA-COMP:10001"/>
        <dbReference type="ChEBI" id="CHEBI:15377"/>
        <dbReference type="ChEBI" id="CHEBI:15378"/>
        <dbReference type="ChEBI" id="CHEBI:33737"/>
        <dbReference type="ChEBI" id="CHEBI:33738"/>
        <dbReference type="ChEBI" id="CHEBI:57623"/>
        <dbReference type="ChEBI" id="CHEBI:128753"/>
        <dbReference type="EC" id="1.17.7.4"/>
    </reaction>
</comment>
<feature type="binding site" evidence="5">
    <location>
        <position position="81"/>
    </location>
    <ligand>
        <name>dimethylallyl diphosphate</name>
        <dbReference type="ChEBI" id="CHEBI:57623"/>
    </ligand>
</feature>
<dbReference type="EMBL" id="CP002281">
    <property type="protein sequence ID" value="ADO83506.1"/>
    <property type="molecule type" value="Genomic_DNA"/>
</dbReference>
<dbReference type="Proteomes" id="UP000006875">
    <property type="component" value="Chromosome"/>
</dbReference>
<evidence type="ECO:0000256" key="3">
    <source>
        <dbReference type="ARBA" id="ARBA00023004"/>
    </source>
</evidence>
<evidence type="ECO:0000256" key="1">
    <source>
        <dbReference type="ARBA" id="ARBA00022485"/>
    </source>
</evidence>
<feature type="binding site" evidence="5">
    <location>
        <position position="226"/>
    </location>
    <ligand>
        <name>isopentenyl diphosphate</name>
        <dbReference type="ChEBI" id="CHEBI:128769"/>
    </ligand>
</feature>
<dbReference type="KEGG" id="ipo:Ilyop_1735"/>
<comment type="pathway">
    <text evidence="5">Isoprenoid biosynthesis; dimethylallyl diphosphate biosynthesis; dimethylallyl diphosphate from (2E)-4-hydroxy-3-methylbutenyl diphosphate: step 1/1.</text>
</comment>
<feature type="binding site" evidence="5">
    <location>
        <position position="270"/>
    </location>
    <ligand>
        <name>(2E)-4-hydroxy-3-methylbut-2-enyl diphosphate</name>
        <dbReference type="ChEBI" id="CHEBI:128753"/>
    </ligand>
</feature>
<organism evidence="6 7">
    <name type="scientific">Ilyobacter polytropus (strain ATCC 51220 / DSM 2926 / LMG 16218 / CuHBu1)</name>
    <dbReference type="NCBI Taxonomy" id="572544"/>
    <lineage>
        <taxon>Bacteria</taxon>
        <taxon>Fusobacteriati</taxon>
        <taxon>Fusobacteriota</taxon>
        <taxon>Fusobacteriia</taxon>
        <taxon>Fusobacteriales</taxon>
        <taxon>Fusobacteriaceae</taxon>
        <taxon>Ilyobacter</taxon>
    </lineage>
</organism>
<keyword evidence="4 5" id="KW-0411">Iron-sulfur</keyword>
<feature type="binding site" evidence="5">
    <location>
        <position position="270"/>
    </location>
    <ligand>
        <name>dimethylallyl diphosphate</name>
        <dbReference type="ChEBI" id="CHEBI:57623"/>
    </ligand>
</feature>
<proteinExistence type="inferred from homology"/>
<dbReference type="OrthoDB" id="9804077at2"/>
<dbReference type="STRING" id="572544.Ilyop_1735"/>
<feature type="binding site" evidence="5">
    <location>
        <position position="12"/>
    </location>
    <ligand>
        <name>[4Fe-4S] cluster</name>
        <dbReference type="ChEBI" id="CHEBI:49883"/>
    </ligand>
</feature>
<evidence type="ECO:0000313" key="7">
    <source>
        <dbReference type="Proteomes" id="UP000006875"/>
    </source>
</evidence>
<dbReference type="UniPathway" id="UPA00059">
    <property type="reaction ID" value="UER00105"/>
</dbReference>
<feature type="binding site" evidence="5">
    <location>
        <position position="42"/>
    </location>
    <ligand>
        <name>dimethylallyl diphosphate</name>
        <dbReference type="ChEBI" id="CHEBI:57623"/>
    </ligand>
</feature>
<dbReference type="RefSeq" id="WP_013388173.1">
    <property type="nucleotide sequence ID" value="NC_014632.1"/>
</dbReference>
<sequence length="289" mass="32857">MEVIRAEKMGFCFGVREAVELSEALSRKEKNKRIFMLGMLVHNEHVIEDLRNKGIEILEEETLLKNEDDLKEGDIVIIRAHGTIKEIYDRLEEKKVEVHDAACSFVTEIRNTLVEMEKKGYDIIFIGDKNHPEVKGIISFGERVYIFKDLNELIDSGIDKNGKYAVLTQTTLNKNNFEKVREYINNYFPNAEIFNKICGATFVRQKAAEKLAGEVDLVLVIGGKRSSNTRKLYDISKGINSNTYLIQEAKDICTDWLVGIEKIGITAGASTPEEIIIKIENKLRGIIDV</sequence>
<dbReference type="UniPathway" id="UPA00056">
    <property type="reaction ID" value="UER00097"/>
</dbReference>
<dbReference type="Gene3D" id="3.40.50.11270">
    <property type="match status" value="1"/>
</dbReference>
<dbReference type="HOGENOM" id="CLU_027486_0_1_0"/>
<dbReference type="GO" id="GO:0019288">
    <property type="term" value="P:isopentenyl diphosphate biosynthetic process, methylerythritol 4-phosphate pathway"/>
    <property type="evidence" value="ECO:0007669"/>
    <property type="project" value="UniProtKB-UniRule"/>
</dbReference>
<feature type="binding site" evidence="5">
    <location>
        <position position="170"/>
    </location>
    <ligand>
        <name>(2E)-4-hydroxy-3-methylbut-2-enyl diphosphate</name>
        <dbReference type="ChEBI" id="CHEBI:128753"/>
    </ligand>
</feature>
<keyword evidence="7" id="KW-1185">Reference proteome</keyword>
<feature type="active site" description="Proton donor" evidence="5">
    <location>
        <position position="133"/>
    </location>
</feature>
<feature type="binding site" evidence="5">
    <location>
        <position position="227"/>
    </location>
    <ligand>
        <name>isopentenyl diphosphate</name>
        <dbReference type="ChEBI" id="CHEBI:128769"/>
    </ligand>
</feature>
<dbReference type="GO" id="GO:0046872">
    <property type="term" value="F:metal ion binding"/>
    <property type="evidence" value="ECO:0007669"/>
    <property type="project" value="UniProtKB-KW"/>
</dbReference>
<feature type="binding site" evidence="5">
    <location>
        <position position="42"/>
    </location>
    <ligand>
        <name>(2E)-4-hydroxy-3-methylbut-2-enyl diphosphate</name>
        <dbReference type="ChEBI" id="CHEBI:128753"/>
    </ligand>
</feature>
<dbReference type="GO" id="GO:0051745">
    <property type="term" value="F:4-hydroxy-3-methylbut-2-enyl diphosphate reductase activity"/>
    <property type="evidence" value="ECO:0007669"/>
    <property type="project" value="UniProtKB-UniRule"/>
</dbReference>
<feature type="binding site" evidence="5">
    <location>
        <position position="198"/>
    </location>
    <ligand>
        <name>[4Fe-4S] cluster</name>
        <dbReference type="ChEBI" id="CHEBI:49883"/>
    </ligand>
</feature>
<dbReference type="GO" id="GO:0051539">
    <property type="term" value="F:4 iron, 4 sulfur cluster binding"/>
    <property type="evidence" value="ECO:0007669"/>
    <property type="project" value="UniProtKB-UniRule"/>
</dbReference>
<comment type="pathway">
    <text evidence="5">Isoprenoid biosynthesis; isopentenyl diphosphate biosynthesis via DXP pathway; isopentenyl diphosphate from 1-deoxy-D-xylulose 5-phosphate: step 6/6.</text>
</comment>
<evidence type="ECO:0000313" key="6">
    <source>
        <dbReference type="EMBL" id="ADO83506.1"/>
    </source>
</evidence>
<feature type="binding site" evidence="5">
    <location>
        <position position="227"/>
    </location>
    <ligand>
        <name>dimethylallyl diphosphate</name>
        <dbReference type="ChEBI" id="CHEBI:57623"/>
    </ligand>
</feature>
<dbReference type="eggNOG" id="COG0761">
    <property type="taxonomic scope" value="Bacteria"/>
</dbReference>
<comment type="cofactor">
    <cofactor evidence="5">
        <name>[4Fe-4S] cluster</name>
        <dbReference type="ChEBI" id="CHEBI:49883"/>
    </cofactor>
    <text evidence="5">Binds 1 [4Fe-4S] cluster per subunit.</text>
</comment>
<comment type="catalytic activity">
    <reaction evidence="5">
        <text>isopentenyl diphosphate + 2 oxidized [2Fe-2S]-[ferredoxin] + H2O = (2E)-4-hydroxy-3-methylbut-2-enyl diphosphate + 2 reduced [2Fe-2S]-[ferredoxin] + 2 H(+)</text>
        <dbReference type="Rhea" id="RHEA:24488"/>
        <dbReference type="Rhea" id="RHEA-COMP:10000"/>
        <dbReference type="Rhea" id="RHEA-COMP:10001"/>
        <dbReference type="ChEBI" id="CHEBI:15377"/>
        <dbReference type="ChEBI" id="CHEBI:15378"/>
        <dbReference type="ChEBI" id="CHEBI:33737"/>
        <dbReference type="ChEBI" id="CHEBI:33738"/>
        <dbReference type="ChEBI" id="CHEBI:128753"/>
        <dbReference type="ChEBI" id="CHEBI:128769"/>
        <dbReference type="EC" id="1.17.7.4"/>
    </reaction>
</comment>
<keyword evidence="5 6" id="KW-0560">Oxidoreductase</keyword>
<evidence type="ECO:0000256" key="4">
    <source>
        <dbReference type="ARBA" id="ARBA00023014"/>
    </source>
</evidence>
<dbReference type="Gene3D" id="3.40.1010.20">
    <property type="entry name" value="4-hydroxy-3-methylbut-2-enyl diphosphate reductase, catalytic domain"/>
    <property type="match status" value="2"/>
</dbReference>
<protein>
    <recommendedName>
        <fullName evidence="5">4-hydroxy-3-methylbut-2-enyl diphosphate reductase</fullName>
        <shortName evidence="5">HMBPP reductase</shortName>
        <ecNumber evidence="5">1.17.7.4</ecNumber>
    </recommendedName>
</protein>
<accession>E3HAA1</accession>
<dbReference type="PANTHER" id="PTHR30426:SF0">
    <property type="entry name" value="4-HYDROXY-3-METHYLBUT-2-ENYL DIPHOSPHATE REDUCTASE"/>
    <property type="match status" value="1"/>
</dbReference>
<dbReference type="HAMAP" id="MF_00191">
    <property type="entry name" value="IspH"/>
    <property type="match status" value="1"/>
</dbReference>
<dbReference type="GO" id="GO:0050992">
    <property type="term" value="P:dimethylallyl diphosphate biosynthetic process"/>
    <property type="evidence" value="ECO:0007669"/>
    <property type="project" value="UniProtKB-UniRule"/>
</dbReference>
<dbReference type="CDD" id="cd13944">
    <property type="entry name" value="lytB_ispH"/>
    <property type="match status" value="1"/>
</dbReference>
<feature type="binding site" evidence="5">
    <location>
        <position position="227"/>
    </location>
    <ligand>
        <name>(2E)-4-hydroxy-3-methylbut-2-enyl diphosphate</name>
        <dbReference type="ChEBI" id="CHEBI:128753"/>
    </ligand>
</feature>
<feature type="binding site" evidence="5">
    <location>
        <position position="103"/>
    </location>
    <ligand>
        <name>[4Fe-4S] cluster</name>
        <dbReference type="ChEBI" id="CHEBI:49883"/>
    </ligand>
</feature>
<dbReference type="EC" id="1.17.7.4" evidence="5"/>
<keyword evidence="5" id="KW-0414">Isoprene biosynthesis</keyword>
<keyword evidence="3 5" id="KW-0408">Iron</keyword>
<feature type="binding site" evidence="5">
    <location>
        <position position="131"/>
    </location>
    <ligand>
        <name>isopentenyl diphosphate</name>
        <dbReference type="ChEBI" id="CHEBI:128769"/>
    </ligand>
</feature>
<dbReference type="Pfam" id="PF02401">
    <property type="entry name" value="LYTB"/>
    <property type="match status" value="1"/>
</dbReference>
<name>E3HAA1_ILYPC</name>
<feature type="binding site" evidence="5">
    <location>
        <position position="226"/>
    </location>
    <ligand>
        <name>dimethylallyl diphosphate</name>
        <dbReference type="ChEBI" id="CHEBI:57623"/>
    </ligand>
</feature>
<feature type="binding site" evidence="5">
    <location>
        <position position="42"/>
    </location>
    <ligand>
        <name>isopentenyl diphosphate</name>
        <dbReference type="ChEBI" id="CHEBI:128769"/>
    </ligand>
</feature>
<feature type="binding site" evidence="5">
    <location>
        <position position="270"/>
    </location>
    <ligand>
        <name>isopentenyl diphosphate</name>
        <dbReference type="ChEBI" id="CHEBI:128769"/>
    </ligand>
</feature>
<evidence type="ECO:0000256" key="2">
    <source>
        <dbReference type="ARBA" id="ARBA00022723"/>
    </source>
</evidence>
<feature type="binding site" evidence="5">
    <location>
        <position position="226"/>
    </location>
    <ligand>
        <name>(2E)-4-hydroxy-3-methylbut-2-enyl diphosphate</name>
        <dbReference type="ChEBI" id="CHEBI:128753"/>
    </ligand>
</feature>
<dbReference type="NCBIfam" id="TIGR00216">
    <property type="entry name" value="ispH_lytB"/>
    <property type="match status" value="1"/>
</dbReference>
<reference evidence="6 7" key="1">
    <citation type="journal article" date="2010" name="Stand. Genomic Sci.">
        <title>Complete genome sequence of Ilyobacter polytropus type strain (CuHbu1).</title>
        <authorList>
            <person name="Sikorski J."/>
            <person name="Chertkov O."/>
            <person name="Lapidus A."/>
            <person name="Nolan M."/>
            <person name="Lucas S."/>
            <person name="Del Rio T.G."/>
            <person name="Tice H."/>
            <person name="Cheng J.F."/>
            <person name="Tapia R."/>
            <person name="Han C."/>
            <person name="Goodwin L."/>
            <person name="Pitluck S."/>
            <person name="Liolios K."/>
            <person name="Ivanova N."/>
            <person name="Mavromatis K."/>
            <person name="Mikhailova N."/>
            <person name="Pati A."/>
            <person name="Chen A."/>
            <person name="Palaniappan K."/>
            <person name="Land M."/>
            <person name="Hauser L."/>
            <person name="Chang Y.J."/>
            <person name="Jeffries C.D."/>
            <person name="Brambilla E."/>
            <person name="Yasawong M."/>
            <person name="Rohde M."/>
            <person name="Pukall R."/>
            <person name="Spring S."/>
            <person name="Goker M."/>
            <person name="Woyke T."/>
            <person name="Bristow J."/>
            <person name="Eisen J.A."/>
            <person name="Markowitz V."/>
            <person name="Hugenholtz P."/>
            <person name="Kyrpides N.C."/>
            <person name="Klenk H.P."/>
        </authorList>
    </citation>
    <scope>NUCLEOTIDE SEQUENCE [LARGE SCALE GENOMIC DNA]</scope>
    <source>
        <strain evidence="7">ATCC 51220 / DSM 2926 / LMG 16218 / CuHBu1</strain>
    </source>
</reference>
<dbReference type="InterPro" id="IPR003451">
    <property type="entry name" value="LytB/IspH"/>
</dbReference>
<dbReference type="PANTHER" id="PTHR30426">
    <property type="entry name" value="4-HYDROXY-3-METHYLBUT-2-ENYL DIPHOSPHATE REDUCTASE"/>
    <property type="match status" value="1"/>
</dbReference>
<feature type="binding site" evidence="5">
    <location>
        <position position="81"/>
    </location>
    <ligand>
        <name>isopentenyl diphosphate</name>
        <dbReference type="ChEBI" id="CHEBI:128769"/>
    </ligand>
</feature>
<comment type="similarity">
    <text evidence="5">Belongs to the IspH family.</text>
</comment>
<feature type="binding site" evidence="5">
    <location>
        <position position="81"/>
    </location>
    <ligand>
        <name>(2E)-4-hydroxy-3-methylbut-2-enyl diphosphate</name>
        <dbReference type="ChEBI" id="CHEBI:128753"/>
    </ligand>
</feature>
<keyword evidence="1 5" id="KW-0004">4Fe-4S</keyword>
<feature type="binding site" evidence="5">
    <location>
        <position position="131"/>
    </location>
    <ligand>
        <name>dimethylallyl diphosphate</name>
        <dbReference type="ChEBI" id="CHEBI:57623"/>
    </ligand>
</feature>
<feature type="binding site" evidence="5">
    <location>
        <position position="228"/>
    </location>
    <ligand>
        <name>(2E)-4-hydroxy-3-methylbut-2-enyl diphosphate</name>
        <dbReference type="ChEBI" id="CHEBI:128753"/>
    </ligand>
</feature>
<feature type="binding site" evidence="5">
    <location>
        <position position="228"/>
    </location>
    <ligand>
        <name>isopentenyl diphosphate</name>
        <dbReference type="ChEBI" id="CHEBI:128769"/>
    </ligand>
</feature>
<evidence type="ECO:0000256" key="5">
    <source>
        <dbReference type="HAMAP-Rule" id="MF_00191"/>
    </source>
</evidence>
<feature type="binding site" evidence="5">
    <location>
        <position position="131"/>
    </location>
    <ligand>
        <name>(2E)-4-hydroxy-3-methylbut-2-enyl diphosphate</name>
        <dbReference type="ChEBI" id="CHEBI:128753"/>
    </ligand>
</feature>
<keyword evidence="2 5" id="KW-0479">Metal-binding</keyword>